<sequence>MNTIPSRETTPKKEKKPPRKRKAEAGAGAGADGEALPKPKRQRAPKPKSAGKDADLGIRDVSPVPLSFLSRNTSSSAVMPNDAEFNDDDDDDLSNLTPPPASESGMHVGNGSGDDDDDDDDARSTEAGADDAGSGAKGKAAARSNVGLMDDDDDDALMGLGGNEDDLFGMELQAPDPQTMSAIMASLSPDQIDTQTKMDVMYHDFFGPSPNVEPFSDEISQQMSRSSRLNELAQLQSYTATNLTEVADEMEGVDEDEDDVGIDSSKRPDVEDIFKVESGGNEAGESTYEKEQERLRKQITLLEAEALAPKHWALSGEVSAKHRPVDSLLEADILDIEPASKPVPIPTEETTQSLEELIKQRIKDSVFDDVERKLAPVEREYDPNRRIEILETKPNKSLAEEYEAEFMKQTGGGTTVTAKDTALKASHDEISVLFKSLCQDLDALSNWHFAPKLSKDDLIINTIPTVNKNVPSIALEEATPASVSDAQLAAPKEVYDGKLAKGNSEMVASDKKRQRTTKQRIFKQRKLEKMNREKALEALASKNNSTSEGKRMQKKALEQLMKTQNVTIIGAGGHKSLVEKDDSVKSKGDKNGSTKGASFIKGGSSVGYKNAGKRKLANMVDKGGAVKSKGDNDGLDANMLRL</sequence>
<keyword evidence="9" id="KW-1185">Reference proteome</keyword>
<dbReference type="GO" id="GO:0006364">
    <property type="term" value="P:rRNA processing"/>
    <property type="evidence" value="ECO:0007669"/>
    <property type="project" value="UniProtKB-KW"/>
</dbReference>
<dbReference type="PANTHER" id="PTHR17039">
    <property type="entry name" value="U3 SMALL NUCLEOLAR RIBONUCLEOPROTEIN PROTEIN MPP10"/>
    <property type="match status" value="1"/>
</dbReference>
<dbReference type="InterPro" id="IPR012173">
    <property type="entry name" value="Mpp10"/>
</dbReference>
<comment type="similarity">
    <text evidence="6">Belongs to the MPP10 family.</text>
</comment>
<dbReference type="EMBL" id="QEAN01000014">
    <property type="protein sequence ID" value="TPX53581.1"/>
    <property type="molecule type" value="Genomic_DNA"/>
</dbReference>
<evidence type="ECO:0000313" key="9">
    <source>
        <dbReference type="Proteomes" id="UP000317494"/>
    </source>
</evidence>
<evidence type="ECO:0000256" key="2">
    <source>
        <dbReference type="ARBA" id="ARBA00022517"/>
    </source>
</evidence>
<feature type="compositionally biased region" description="Polar residues" evidence="7">
    <location>
        <begin position="69"/>
        <end position="78"/>
    </location>
</feature>
<dbReference type="GO" id="GO:0032040">
    <property type="term" value="C:small-subunit processome"/>
    <property type="evidence" value="ECO:0007669"/>
    <property type="project" value="TreeGrafter"/>
</dbReference>
<dbReference type="GO" id="GO:0034457">
    <property type="term" value="C:Mpp10 complex"/>
    <property type="evidence" value="ECO:0007669"/>
    <property type="project" value="InterPro"/>
</dbReference>
<organism evidence="8 9">
    <name type="scientific">Synchytrium endobioticum</name>
    <dbReference type="NCBI Taxonomy" id="286115"/>
    <lineage>
        <taxon>Eukaryota</taxon>
        <taxon>Fungi</taxon>
        <taxon>Fungi incertae sedis</taxon>
        <taxon>Chytridiomycota</taxon>
        <taxon>Chytridiomycota incertae sedis</taxon>
        <taxon>Chytridiomycetes</taxon>
        <taxon>Synchytriales</taxon>
        <taxon>Synchytriaceae</taxon>
        <taxon>Synchytrium</taxon>
    </lineage>
</organism>
<keyword evidence="2" id="KW-0690">Ribosome biogenesis</keyword>
<accession>A0A507DQB8</accession>
<comment type="caution">
    <text evidence="8">The sequence shown here is derived from an EMBL/GenBank/DDBJ whole genome shotgun (WGS) entry which is preliminary data.</text>
</comment>
<dbReference type="PANTHER" id="PTHR17039:SF0">
    <property type="entry name" value="U3 SMALL NUCLEOLAR RIBONUCLEOPROTEIN PROTEIN MPP10"/>
    <property type="match status" value="1"/>
</dbReference>
<evidence type="ECO:0000256" key="1">
    <source>
        <dbReference type="ARBA" id="ARBA00004604"/>
    </source>
</evidence>
<feature type="compositionally biased region" description="Low complexity" evidence="7">
    <location>
        <begin position="130"/>
        <end position="142"/>
    </location>
</feature>
<comment type="subcellular location">
    <subcellularLocation>
        <location evidence="1">Nucleus</location>
        <location evidence="1">Nucleolus</location>
    </subcellularLocation>
</comment>
<keyword evidence="3" id="KW-0698">rRNA processing</keyword>
<evidence type="ECO:0000256" key="6">
    <source>
        <dbReference type="ARBA" id="ARBA00029455"/>
    </source>
</evidence>
<protein>
    <submittedName>
        <fullName evidence="8">Uncharacterized protein</fullName>
    </submittedName>
</protein>
<name>A0A507DQB8_9FUNG</name>
<feature type="compositionally biased region" description="Basic residues" evidence="7">
    <location>
        <begin position="13"/>
        <end position="22"/>
    </location>
</feature>
<dbReference type="AlphaFoldDB" id="A0A507DQB8"/>
<proteinExistence type="inferred from homology"/>
<evidence type="ECO:0000313" key="8">
    <source>
        <dbReference type="EMBL" id="TPX53581.1"/>
    </source>
</evidence>
<dbReference type="VEuPathDB" id="FungiDB:SeMB42_g00670"/>
<feature type="region of interest" description="Disordered" evidence="7">
    <location>
        <begin position="577"/>
        <end position="642"/>
    </location>
</feature>
<evidence type="ECO:0000256" key="4">
    <source>
        <dbReference type="ARBA" id="ARBA00023242"/>
    </source>
</evidence>
<feature type="compositionally biased region" description="Basic and acidic residues" evidence="7">
    <location>
        <begin position="577"/>
        <end position="592"/>
    </location>
</feature>
<evidence type="ECO:0000256" key="7">
    <source>
        <dbReference type="SAM" id="MobiDB-lite"/>
    </source>
</evidence>
<dbReference type="STRING" id="286115.A0A507DQB8"/>
<evidence type="ECO:0000256" key="5">
    <source>
        <dbReference type="ARBA" id="ARBA00023274"/>
    </source>
</evidence>
<reference evidence="8 9" key="1">
    <citation type="journal article" date="2019" name="Sci. Rep.">
        <title>Comparative genomics of chytrid fungi reveal insights into the obligate biotrophic and pathogenic lifestyle of Synchytrium endobioticum.</title>
        <authorList>
            <person name="van de Vossenberg B.T.L.H."/>
            <person name="Warris S."/>
            <person name="Nguyen H.D.T."/>
            <person name="van Gent-Pelzer M.P.E."/>
            <person name="Joly D.L."/>
            <person name="van de Geest H.C."/>
            <person name="Bonants P.J.M."/>
            <person name="Smith D.S."/>
            <person name="Levesque C.A."/>
            <person name="van der Lee T.A.J."/>
        </authorList>
    </citation>
    <scope>NUCLEOTIDE SEQUENCE [LARGE SCALE GENOMIC DNA]</scope>
    <source>
        <strain evidence="8 9">MB42</strain>
    </source>
</reference>
<gene>
    <name evidence="8" type="ORF">SeMB42_g00670</name>
</gene>
<keyword evidence="5" id="KW-0687">Ribonucleoprotein</keyword>
<dbReference type="Pfam" id="PF04006">
    <property type="entry name" value="Mpp10"/>
    <property type="match status" value="1"/>
</dbReference>
<keyword evidence="4" id="KW-0539">Nucleus</keyword>
<dbReference type="Proteomes" id="UP000317494">
    <property type="component" value="Unassembled WGS sequence"/>
</dbReference>
<dbReference type="GO" id="GO:0005732">
    <property type="term" value="C:sno(s)RNA-containing ribonucleoprotein complex"/>
    <property type="evidence" value="ECO:0007669"/>
    <property type="project" value="InterPro"/>
</dbReference>
<evidence type="ECO:0000256" key="3">
    <source>
        <dbReference type="ARBA" id="ARBA00022552"/>
    </source>
</evidence>
<feature type="region of interest" description="Disordered" evidence="7">
    <location>
        <begin position="1"/>
        <end position="171"/>
    </location>
</feature>
<feature type="compositionally biased region" description="Acidic residues" evidence="7">
    <location>
        <begin position="84"/>
        <end position="93"/>
    </location>
</feature>